<dbReference type="InterPro" id="IPR036249">
    <property type="entry name" value="Thioredoxin-like_sf"/>
</dbReference>
<dbReference type="SUPFAM" id="SSF52833">
    <property type="entry name" value="Thioredoxin-like"/>
    <property type="match status" value="1"/>
</dbReference>
<dbReference type="RefSeq" id="WP_126797984.1">
    <property type="nucleotide sequence ID" value="NZ_PIPO01000001.1"/>
</dbReference>
<proteinExistence type="predicted"/>
<dbReference type="Proteomes" id="UP000287823">
    <property type="component" value="Unassembled WGS sequence"/>
</dbReference>
<organism evidence="1 2">
    <name type="scientific">Aliidiomarina soli</name>
    <dbReference type="NCBI Taxonomy" id="1928574"/>
    <lineage>
        <taxon>Bacteria</taxon>
        <taxon>Pseudomonadati</taxon>
        <taxon>Pseudomonadota</taxon>
        <taxon>Gammaproteobacteria</taxon>
        <taxon>Alteromonadales</taxon>
        <taxon>Idiomarinaceae</taxon>
        <taxon>Aliidiomarina</taxon>
    </lineage>
</organism>
<evidence type="ECO:0000313" key="1">
    <source>
        <dbReference type="EMBL" id="RUO34950.1"/>
    </source>
</evidence>
<dbReference type="AlphaFoldDB" id="A0A432WMA8"/>
<dbReference type="InterPro" id="IPR008554">
    <property type="entry name" value="Glutaredoxin-like"/>
</dbReference>
<accession>A0A432WMA8</accession>
<dbReference type="EMBL" id="PIPO01000001">
    <property type="protein sequence ID" value="RUO34950.1"/>
    <property type="molecule type" value="Genomic_DNA"/>
</dbReference>
<sequence length="79" mass="9484">MPEFYLLIRHPCPLCQQALVMIHQTELEEPVSLHMVDIDEQPELQDEYGWLIPVLIRQRDDAELKWPFDPQRLAEFLQQ</sequence>
<keyword evidence="2" id="KW-1185">Reference proteome</keyword>
<dbReference type="Gene3D" id="3.40.30.10">
    <property type="entry name" value="Glutaredoxin"/>
    <property type="match status" value="1"/>
</dbReference>
<gene>
    <name evidence="1" type="ORF">CWE14_02855</name>
</gene>
<reference evidence="1 2" key="1">
    <citation type="journal article" date="2011" name="Front. Microbiol.">
        <title>Genomic signatures of strain selection and enhancement in Bacillus atrophaeus var. globigii, a historical biowarfare simulant.</title>
        <authorList>
            <person name="Gibbons H.S."/>
            <person name="Broomall S.M."/>
            <person name="McNew L.A."/>
            <person name="Daligault H."/>
            <person name="Chapman C."/>
            <person name="Bruce D."/>
            <person name="Karavis M."/>
            <person name="Krepps M."/>
            <person name="McGregor P.A."/>
            <person name="Hong C."/>
            <person name="Park K.H."/>
            <person name="Akmal A."/>
            <person name="Feldman A."/>
            <person name="Lin J.S."/>
            <person name="Chang W.E."/>
            <person name="Higgs B.W."/>
            <person name="Demirev P."/>
            <person name="Lindquist J."/>
            <person name="Liem A."/>
            <person name="Fochler E."/>
            <person name="Read T.D."/>
            <person name="Tapia R."/>
            <person name="Johnson S."/>
            <person name="Bishop-Lilly K.A."/>
            <person name="Detter C."/>
            <person name="Han C."/>
            <person name="Sozhamannan S."/>
            <person name="Rosenzweig C.N."/>
            <person name="Skowronski E.W."/>
        </authorList>
    </citation>
    <scope>NUCLEOTIDE SEQUENCE [LARGE SCALE GENOMIC DNA]</scope>
    <source>
        <strain evidence="1 2">Y4G10-17</strain>
    </source>
</reference>
<evidence type="ECO:0000313" key="2">
    <source>
        <dbReference type="Proteomes" id="UP000287823"/>
    </source>
</evidence>
<comment type="caution">
    <text evidence="1">The sequence shown here is derived from an EMBL/GenBank/DDBJ whole genome shotgun (WGS) entry which is preliminary data.</text>
</comment>
<protein>
    <submittedName>
        <fullName evidence="1">Thioredoxin family protein</fullName>
    </submittedName>
</protein>
<dbReference type="Pfam" id="PF05768">
    <property type="entry name" value="Glrx-like"/>
    <property type="match status" value="1"/>
</dbReference>
<name>A0A432WMA8_9GAMM</name>